<proteinExistence type="predicted"/>
<keyword evidence="1" id="KW-0175">Coiled coil</keyword>
<gene>
    <name evidence="3" type="ORF">PBAH0796_LOCUS10329</name>
</gene>
<evidence type="ECO:0000256" key="1">
    <source>
        <dbReference type="SAM" id="Coils"/>
    </source>
</evidence>
<protein>
    <submittedName>
        <fullName evidence="3">Uncharacterized protein</fullName>
    </submittedName>
</protein>
<organism evidence="3">
    <name type="scientific">Pyrodinium bahamense</name>
    <dbReference type="NCBI Taxonomy" id="73915"/>
    <lineage>
        <taxon>Eukaryota</taxon>
        <taxon>Sar</taxon>
        <taxon>Alveolata</taxon>
        <taxon>Dinophyceae</taxon>
        <taxon>Gonyaulacales</taxon>
        <taxon>Pyrocystaceae</taxon>
        <taxon>Pyrodinium</taxon>
    </lineage>
</organism>
<evidence type="ECO:0000313" key="3">
    <source>
        <dbReference type="EMBL" id="CAD8354962.1"/>
    </source>
</evidence>
<dbReference type="AlphaFoldDB" id="A0A7S0FEE4"/>
<feature type="region of interest" description="Disordered" evidence="2">
    <location>
        <begin position="132"/>
        <end position="151"/>
    </location>
</feature>
<feature type="region of interest" description="Disordered" evidence="2">
    <location>
        <begin position="1"/>
        <end position="55"/>
    </location>
</feature>
<evidence type="ECO:0000256" key="2">
    <source>
        <dbReference type="SAM" id="MobiDB-lite"/>
    </source>
</evidence>
<name>A0A7S0FEE4_9DINO</name>
<dbReference type="EMBL" id="HBEG01017149">
    <property type="protein sequence ID" value="CAD8354962.1"/>
    <property type="molecule type" value="Transcribed_RNA"/>
</dbReference>
<accession>A0A7S0FEE4</accession>
<feature type="coiled-coil region" evidence="1">
    <location>
        <begin position="91"/>
        <end position="125"/>
    </location>
</feature>
<reference evidence="3" key="1">
    <citation type="submission" date="2021-01" db="EMBL/GenBank/DDBJ databases">
        <authorList>
            <person name="Corre E."/>
            <person name="Pelletier E."/>
            <person name="Niang G."/>
            <person name="Scheremetjew M."/>
            <person name="Finn R."/>
            <person name="Kale V."/>
            <person name="Holt S."/>
            <person name="Cochrane G."/>
            <person name="Meng A."/>
            <person name="Brown T."/>
            <person name="Cohen L."/>
        </authorList>
    </citation>
    <scope>NUCLEOTIDE SEQUENCE</scope>
    <source>
        <strain evidence="3">Pbaha01</strain>
    </source>
</reference>
<sequence>MPAKPPRCGRRNGLTRFSLEEDDDGAVEISSEAAEEETDDNARAKAFGSPDPAAARHVGGQLRAARARCSAAFKSNLVAPEDKMCLALEENLELHERVSLLEKALQQGERELKGARTESASLRAELASLNGASRQQRFMPEEPEPAPEGTIPCTSTPSMREQLMQAKDVEAELHRRLQELEKRIVATEIPVAERAKPGFSIWDGLAAVFCNGRGGVPKSGAGARDGCGMEVCCVRPPSAAAAGALQVADAAAQVEHAAQA</sequence>